<protein>
    <submittedName>
        <fullName evidence="5">Type II secretion system protein E</fullName>
    </submittedName>
</protein>
<dbReference type="PANTHER" id="PTHR30258">
    <property type="entry name" value="TYPE II SECRETION SYSTEM PROTEIN GSPE-RELATED"/>
    <property type="match status" value="1"/>
</dbReference>
<dbReference type="InterPro" id="IPR037257">
    <property type="entry name" value="T2SS_E_N_sf"/>
</dbReference>
<evidence type="ECO:0000313" key="6">
    <source>
        <dbReference type="Proteomes" id="UP000324233"/>
    </source>
</evidence>
<dbReference type="SUPFAM" id="SSF160246">
    <property type="entry name" value="EspE N-terminal domain-like"/>
    <property type="match status" value="1"/>
</dbReference>
<dbReference type="Pfam" id="PF00437">
    <property type="entry name" value="T2SSE"/>
    <property type="match status" value="1"/>
</dbReference>
<dbReference type="AlphaFoldDB" id="A0A5B9W767"/>
<evidence type="ECO:0000256" key="1">
    <source>
        <dbReference type="ARBA" id="ARBA00006611"/>
    </source>
</evidence>
<evidence type="ECO:0000256" key="3">
    <source>
        <dbReference type="ARBA" id="ARBA00022840"/>
    </source>
</evidence>
<dbReference type="PROSITE" id="PS00662">
    <property type="entry name" value="T2SP_E"/>
    <property type="match status" value="1"/>
</dbReference>
<dbReference type="InterPro" id="IPR007831">
    <property type="entry name" value="T2SS_GspE_N"/>
</dbReference>
<comment type="similarity">
    <text evidence="1">Belongs to the GSP E family.</text>
</comment>
<dbReference type="Pfam" id="PF05157">
    <property type="entry name" value="MshEN"/>
    <property type="match status" value="1"/>
</dbReference>
<dbReference type="EMBL" id="CP042997">
    <property type="protein sequence ID" value="QEH35861.1"/>
    <property type="molecule type" value="Genomic_DNA"/>
</dbReference>
<accession>A0A5B9W767</accession>
<feature type="domain" description="Bacterial type II secretion system protein E" evidence="4">
    <location>
        <begin position="397"/>
        <end position="411"/>
    </location>
</feature>
<reference evidence="5 6" key="1">
    <citation type="submission" date="2019-08" db="EMBL/GenBank/DDBJ databases">
        <title>Deep-cultivation of Planctomycetes and their phenomic and genomic characterization uncovers novel biology.</title>
        <authorList>
            <person name="Wiegand S."/>
            <person name="Jogler M."/>
            <person name="Boedeker C."/>
            <person name="Pinto D."/>
            <person name="Vollmers J."/>
            <person name="Rivas-Marin E."/>
            <person name="Kohn T."/>
            <person name="Peeters S.H."/>
            <person name="Heuer A."/>
            <person name="Rast P."/>
            <person name="Oberbeckmann S."/>
            <person name="Bunk B."/>
            <person name="Jeske O."/>
            <person name="Meyerdierks A."/>
            <person name="Storesund J.E."/>
            <person name="Kallscheuer N."/>
            <person name="Luecker S."/>
            <person name="Lage O.M."/>
            <person name="Pohl T."/>
            <person name="Merkel B.J."/>
            <person name="Hornburger P."/>
            <person name="Mueller R.-W."/>
            <person name="Bruemmer F."/>
            <person name="Labrenz M."/>
            <person name="Spormann A.M."/>
            <person name="Op den Camp H."/>
            <person name="Overmann J."/>
            <person name="Amann R."/>
            <person name="Jetten M.S.M."/>
            <person name="Mascher T."/>
            <person name="Medema M.H."/>
            <person name="Devos D.P."/>
            <person name="Kaster A.-K."/>
            <person name="Ovreas L."/>
            <person name="Rohde M."/>
            <person name="Galperin M.Y."/>
            <person name="Jogler C."/>
        </authorList>
    </citation>
    <scope>NUCLEOTIDE SEQUENCE [LARGE SCALE GENOMIC DNA]</scope>
    <source>
        <strain evidence="5 6">OJF2</strain>
    </source>
</reference>
<dbReference type="RefSeq" id="WP_148595606.1">
    <property type="nucleotide sequence ID" value="NZ_CP042997.1"/>
</dbReference>
<dbReference type="InterPro" id="IPR001482">
    <property type="entry name" value="T2SS/T4SS_dom"/>
</dbReference>
<dbReference type="CDD" id="cd01129">
    <property type="entry name" value="PulE-GspE-like"/>
    <property type="match status" value="1"/>
</dbReference>
<evidence type="ECO:0000256" key="2">
    <source>
        <dbReference type="ARBA" id="ARBA00022741"/>
    </source>
</evidence>
<dbReference type="Gene3D" id="3.30.300.160">
    <property type="entry name" value="Type II secretion system, protein E, N-terminal domain"/>
    <property type="match status" value="1"/>
</dbReference>
<keyword evidence="6" id="KW-1185">Reference proteome</keyword>
<dbReference type="Proteomes" id="UP000324233">
    <property type="component" value="Chromosome"/>
</dbReference>
<name>A0A5B9W767_9BACT</name>
<evidence type="ECO:0000259" key="4">
    <source>
        <dbReference type="PROSITE" id="PS00662"/>
    </source>
</evidence>
<keyword evidence="2" id="KW-0547">Nucleotide-binding</keyword>
<dbReference type="SUPFAM" id="SSF52540">
    <property type="entry name" value="P-loop containing nucleoside triphosphate hydrolases"/>
    <property type="match status" value="1"/>
</dbReference>
<evidence type="ECO:0000313" key="5">
    <source>
        <dbReference type="EMBL" id="QEH35861.1"/>
    </source>
</evidence>
<dbReference type="Gene3D" id="3.40.50.300">
    <property type="entry name" value="P-loop containing nucleotide triphosphate hydrolases"/>
    <property type="match status" value="1"/>
</dbReference>
<dbReference type="GO" id="GO:0016887">
    <property type="term" value="F:ATP hydrolysis activity"/>
    <property type="evidence" value="ECO:0007669"/>
    <property type="project" value="TreeGrafter"/>
</dbReference>
<proteinExistence type="inferred from homology"/>
<dbReference type="PANTHER" id="PTHR30258:SF3">
    <property type="entry name" value="SLL1921 PROTEIN"/>
    <property type="match status" value="1"/>
</dbReference>
<keyword evidence="3" id="KW-0067">ATP-binding</keyword>
<dbReference type="FunFam" id="3.40.50.300:FF:000398">
    <property type="entry name" value="Type IV pilus assembly ATPase PilB"/>
    <property type="match status" value="1"/>
</dbReference>
<gene>
    <name evidence="5" type="primary">epsE_3</name>
    <name evidence="5" type="ORF">OJF2_44180</name>
</gene>
<dbReference type="InterPro" id="IPR027417">
    <property type="entry name" value="P-loop_NTPase"/>
</dbReference>
<organism evidence="5 6">
    <name type="scientific">Aquisphaera giovannonii</name>
    <dbReference type="NCBI Taxonomy" id="406548"/>
    <lineage>
        <taxon>Bacteria</taxon>
        <taxon>Pseudomonadati</taxon>
        <taxon>Planctomycetota</taxon>
        <taxon>Planctomycetia</taxon>
        <taxon>Isosphaerales</taxon>
        <taxon>Isosphaeraceae</taxon>
        <taxon>Aquisphaera</taxon>
    </lineage>
</organism>
<dbReference type="GO" id="GO:0005886">
    <property type="term" value="C:plasma membrane"/>
    <property type="evidence" value="ECO:0007669"/>
    <property type="project" value="TreeGrafter"/>
</dbReference>
<dbReference type="Gene3D" id="3.30.450.90">
    <property type="match status" value="1"/>
</dbReference>
<dbReference type="GO" id="GO:0005524">
    <property type="term" value="F:ATP binding"/>
    <property type="evidence" value="ECO:0007669"/>
    <property type="project" value="UniProtKB-KW"/>
</dbReference>
<dbReference type="OrthoDB" id="263158at2"/>
<dbReference type="KEGG" id="agv:OJF2_44180"/>
<sequence>MSTYLEAPSVQPLILELLSRGGRFSLKRLEELAELVEKAPPGTPPEVALIRSGHLSDREVADLYVEELFLPRAPEPADPQATDRDIACLLPEKLCTDRFLCPVGLRGDVLDVAFVSPESMGVVDELQLLTGLRINPLIAPLSLVEVHLDALYRANREGKAIGAGGGEFLDDGPEEQDVDENVLSLDTPPPNDENGRIVRLVNQLLEQALRNGASDIHMEPFEDGCKFRLRIDGVLHELPSPSKSVFVMLLSRLKVLAKMDIAEKRTPQDGAIALRSGDKRVDLRVNTVPTVHGEKMVLRILDKAAIPMDLTGLGLDERQSADLMQSIRAPHGLALVTGPTGSGKSTTLYACLNLLNEPTHNICTVEDPVEYKFKGMNQVQVKSQVGLTFSSALRSFLRQDPDIIMVGEVRDQETAEICLRAALTGHFVLSTIHTNDALSAVTRLQDMGIEPFLLSSTLRILEAQRLVRRLCPKCKEPYEVDDALASRHGLVPGEVIYRPRGCLQCRRMGYRGRIGVFEVIRITPRLAHLIQTQTPLDQLRKAAREEGMKLLYDSAIDKVRQGLTSLEAALSVTMAEEG</sequence>